<dbReference type="GO" id="GO:0055085">
    <property type="term" value="P:transmembrane transport"/>
    <property type="evidence" value="ECO:0007669"/>
    <property type="project" value="InterPro"/>
</dbReference>
<organism evidence="8 9">
    <name type="scientific">Pectinatus brassicae</name>
    <dbReference type="NCBI Taxonomy" id="862415"/>
    <lineage>
        <taxon>Bacteria</taxon>
        <taxon>Bacillati</taxon>
        <taxon>Bacillota</taxon>
        <taxon>Negativicutes</taxon>
        <taxon>Selenomonadales</taxon>
        <taxon>Selenomonadaceae</taxon>
        <taxon>Pectinatus</taxon>
    </lineage>
</organism>
<sequence>MLEYSFMQNAFLISFFIAALCPVIGMFLVLRRYSMMGDTLSHASLAGISIGMLANQNPVLSSFIVVSMFSIIIEWLRKHFRTYAELILVIVLSLSIGIAITLLSSGLVHANIDSLMFGSILTVTKSDFYWVLFFSVISLFLVYRYYAELMFIVFDEEGAVIAGANVKLINYLFAVLVAATISISIRIVGILVISSLIALPIAASLQLEKSFKQTLWYGILFSYIDIFSGIVLSYWLDAAPGGIIAINSVILLLIVLFYKHKIRSNKKRIIQE</sequence>
<dbReference type="EMBL" id="JACHFH010000012">
    <property type="protein sequence ID" value="MBB5336080.1"/>
    <property type="molecule type" value="Genomic_DNA"/>
</dbReference>
<comment type="subcellular location">
    <subcellularLocation>
        <location evidence="6">Cell membrane</location>
        <topology evidence="6">Multi-pass membrane protein</topology>
    </subcellularLocation>
    <subcellularLocation>
        <location evidence="1">Membrane</location>
        <topology evidence="1">Multi-pass membrane protein</topology>
    </subcellularLocation>
</comment>
<keyword evidence="6" id="KW-0813">Transport</keyword>
<feature type="transmembrane region" description="Helical" evidence="7">
    <location>
        <begin position="128"/>
        <end position="146"/>
    </location>
</feature>
<comment type="caution">
    <text evidence="8">The sequence shown here is derived from an EMBL/GenBank/DDBJ whole genome shotgun (WGS) entry which is preliminary data.</text>
</comment>
<dbReference type="InterPro" id="IPR037294">
    <property type="entry name" value="ABC_BtuC-like"/>
</dbReference>
<protein>
    <submittedName>
        <fullName evidence="8">Zinc transport system permease protein</fullName>
    </submittedName>
</protein>
<evidence type="ECO:0000313" key="9">
    <source>
        <dbReference type="Proteomes" id="UP000559117"/>
    </source>
</evidence>
<accession>A0A840UIR6</accession>
<evidence type="ECO:0000256" key="1">
    <source>
        <dbReference type="ARBA" id="ARBA00004141"/>
    </source>
</evidence>
<dbReference type="SUPFAM" id="SSF81345">
    <property type="entry name" value="ABC transporter involved in vitamin B12 uptake, BtuC"/>
    <property type="match status" value="1"/>
</dbReference>
<feature type="transmembrane region" description="Helical" evidence="7">
    <location>
        <begin position="60"/>
        <end position="76"/>
    </location>
</feature>
<feature type="transmembrane region" description="Helical" evidence="7">
    <location>
        <begin position="242"/>
        <end position="258"/>
    </location>
</feature>
<dbReference type="GO" id="GO:0010043">
    <property type="term" value="P:response to zinc ion"/>
    <property type="evidence" value="ECO:0007669"/>
    <property type="project" value="TreeGrafter"/>
</dbReference>
<evidence type="ECO:0000256" key="4">
    <source>
        <dbReference type="ARBA" id="ARBA00022989"/>
    </source>
</evidence>
<evidence type="ECO:0000256" key="5">
    <source>
        <dbReference type="ARBA" id="ARBA00023136"/>
    </source>
</evidence>
<evidence type="ECO:0000256" key="6">
    <source>
        <dbReference type="RuleBase" id="RU003943"/>
    </source>
</evidence>
<dbReference type="GO" id="GO:0043190">
    <property type="term" value="C:ATP-binding cassette (ABC) transporter complex"/>
    <property type="evidence" value="ECO:0007669"/>
    <property type="project" value="InterPro"/>
</dbReference>
<name>A0A840UIR6_9FIRM</name>
<dbReference type="PANTHER" id="PTHR30477:SF0">
    <property type="entry name" value="METAL TRANSPORT SYSTEM MEMBRANE PROTEIN TM_0125-RELATED"/>
    <property type="match status" value="1"/>
</dbReference>
<feature type="transmembrane region" description="Helical" evidence="7">
    <location>
        <begin position="158"/>
        <end position="177"/>
    </location>
</feature>
<dbReference type="Proteomes" id="UP000559117">
    <property type="component" value="Unassembled WGS sequence"/>
</dbReference>
<feature type="transmembrane region" description="Helical" evidence="7">
    <location>
        <begin position="183"/>
        <end position="203"/>
    </location>
</feature>
<feature type="transmembrane region" description="Helical" evidence="7">
    <location>
        <begin position="83"/>
        <end position="108"/>
    </location>
</feature>
<dbReference type="AlphaFoldDB" id="A0A840UIR6"/>
<evidence type="ECO:0000313" key="8">
    <source>
        <dbReference type="EMBL" id="MBB5336080.1"/>
    </source>
</evidence>
<proteinExistence type="inferred from homology"/>
<keyword evidence="5 7" id="KW-0472">Membrane</keyword>
<evidence type="ECO:0000256" key="3">
    <source>
        <dbReference type="ARBA" id="ARBA00022692"/>
    </source>
</evidence>
<keyword evidence="9" id="KW-1185">Reference proteome</keyword>
<dbReference type="CDD" id="cd06550">
    <property type="entry name" value="TM_ABC_iron-siderophores_like"/>
    <property type="match status" value="1"/>
</dbReference>
<dbReference type="Pfam" id="PF00950">
    <property type="entry name" value="ABC-3"/>
    <property type="match status" value="1"/>
</dbReference>
<evidence type="ECO:0000256" key="7">
    <source>
        <dbReference type="SAM" id="Phobius"/>
    </source>
</evidence>
<reference evidence="8 9" key="1">
    <citation type="submission" date="2020-08" db="EMBL/GenBank/DDBJ databases">
        <title>Genomic Encyclopedia of Type Strains, Phase IV (KMG-IV): sequencing the most valuable type-strain genomes for metagenomic binning, comparative biology and taxonomic classification.</title>
        <authorList>
            <person name="Goeker M."/>
        </authorList>
    </citation>
    <scope>NUCLEOTIDE SEQUENCE [LARGE SCALE GENOMIC DNA]</scope>
    <source>
        <strain evidence="8 9">DSM 24661</strain>
    </source>
</reference>
<comment type="similarity">
    <text evidence="2 6">Belongs to the ABC-3 integral membrane protein family.</text>
</comment>
<keyword evidence="3 6" id="KW-0812">Transmembrane</keyword>
<feature type="transmembrane region" description="Helical" evidence="7">
    <location>
        <begin position="215"/>
        <end position="236"/>
    </location>
</feature>
<evidence type="ECO:0000256" key="2">
    <source>
        <dbReference type="ARBA" id="ARBA00008034"/>
    </source>
</evidence>
<keyword evidence="4 7" id="KW-1133">Transmembrane helix</keyword>
<dbReference type="RefSeq" id="WP_183860695.1">
    <property type="nucleotide sequence ID" value="NZ_JACHFH010000012.1"/>
</dbReference>
<gene>
    <name evidence="8" type="ORF">HNR32_001224</name>
</gene>
<feature type="transmembrane region" description="Helical" evidence="7">
    <location>
        <begin position="6"/>
        <end position="30"/>
    </location>
</feature>
<dbReference type="PANTHER" id="PTHR30477">
    <property type="entry name" value="ABC-TRANSPORTER METAL-BINDING PROTEIN"/>
    <property type="match status" value="1"/>
</dbReference>
<dbReference type="Gene3D" id="1.10.3470.10">
    <property type="entry name" value="ABC transporter involved in vitamin B12 uptake, BtuC"/>
    <property type="match status" value="1"/>
</dbReference>
<dbReference type="InterPro" id="IPR001626">
    <property type="entry name" value="ABC_TroCD"/>
</dbReference>